<feature type="binding site" evidence="16">
    <location>
        <position position="134"/>
    </location>
    <ligand>
        <name>K(+)</name>
        <dbReference type="ChEBI" id="CHEBI:29103"/>
    </ligand>
</feature>
<feature type="binding site" evidence="16">
    <location>
        <position position="104"/>
    </location>
    <ligand>
        <name>substrate</name>
    </ligand>
</feature>
<comment type="cofactor">
    <cofactor evidence="16">
        <name>NH4(+)</name>
        <dbReference type="ChEBI" id="CHEBI:28938"/>
    </cofactor>
    <cofactor evidence="16">
        <name>K(+)</name>
        <dbReference type="ChEBI" id="CHEBI:29103"/>
    </cofactor>
    <text evidence="16">A monovalent cation. Ammonium or potassium.</text>
</comment>
<evidence type="ECO:0000256" key="7">
    <source>
        <dbReference type="ARBA" id="ARBA00022490"/>
    </source>
</evidence>
<dbReference type="KEGG" id="daf:Desaf_0469"/>
<keyword evidence="12 16" id="KW-0630">Potassium</keyword>
<keyword evidence="9 16" id="KW-0547">Nucleotide-binding</keyword>
<dbReference type="InterPro" id="IPR004619">
    <property type="entry name" value="Type_III_PanK"/>
</dbReference>
<evidence type="ECO:0000256" key="10">
    <source>
        <dbReference type="ARBA" id="ARBA00022777"/>
    </source>
</evidence>
<evidence type="ECO:0000256" key="2">
    <source>
        <dbReference type="ARBA" id="ARBA00001958"/>
    </source>
</evidence>
<keyword evidence="8 16" id="KW-0808">Transferase</keyword>
<feature type="binding site" evidence="16">
    <location>
        <begin position="10"/>
        <end position="17"/>
    </location>
    <ligand>
        <name>ATP</name>
        <dbReference type="ChEBI" id="CHEBI:30616"/>
    </ligand>
</feature>
<evidence type="ECO:0000256" key="13">
    <source>
        <dbReference type="ARBA" id="ARBA00022993"/>
    </source>
</evidence>
<dbReference type="GO" id="GO:0046872">
    <property type="term" value="F:metal ion binding"/>
    <property type="evidence" value="ECO:0007669"/>
    <property type="project" value="UniProtKB-KW"/>
</dbReference>
<evidence type="ECO:0000256" key="16">
    <source>
        <dbReference type="HAMAP-Rule" id="MF_01274"/>
    </source>
</evidence>
<dbReference type="HOGENOM" id="CLU_066627_1_1_7"/>
<comment type="function">
    <text evidence="16">Catalyzes the phosphorylation of pantothenate (Pan), the first step in CoA biosynthesis.</text>
</comment>
<dbReference type="eggNOG" id="COG1521">
    <property type="taxonomic scope" value="Bacteria"/>
</dbReference>
<evidence type="ECO:0000256" key="1">
    <source>
        <dbReference type="ARBA" id="ARBA00001206"/>
    </source>
</evidence>
<evidence type="ECO:0000313" key="18">
    <source>
        <dbReference type="Proteomes" id="UP000007844"/>
    </source>
</evidence>
<evidence type="ECO:0000256" key="9">
    <source>
        <dbReference type="ARBA" id="ARBA00022741"/>
    </source>
</evidence>
<evidence type="ECO:0000256" key="6">
    <source>
        <dbReference type="ARBA" id="ARBA00012102"/>
    </source>
</evidence>
<comment type="subcellular location">
    <subcellularLocation>
        <location evidence="3 16">Cytoplasm</location>
    </subcellularLocation>
</comment>
<name>F3YUE1_DESAF</name>
<comment type="pathway">
    <text evidence="4 16">Cofactor biosynthesis; coenzyme A biosynthesis; CoA from (R)-pantothenate: step 1/5.</text>
</comment>
<evidence type="ECO:0000256" key="4">
    <source>
        <dbReference type="ARBA" id="ARBA00005225"/>
    </source>
</evidence>
<keyword evidence="18" id="KW-1185">Reference proteome</keyword>
<evidence type="ECO:0000256" key="11">
    <source>
        <dbReference type="ARBA" id="ARBA00022840"/>
    </source>
</evidence>
<evidence type="ECO:0000256" key="8">
    <source>
        <dbReference type="ARBA" id="ARBA00022679"/>
    </source>
</evidence>
<dbReference type="PANTHER" id="PTHR34265:SF1">
    <property type="entry name" value="TYPE III PANTOTHENATE KINASE"/>
    <property type="match status" value="1"/>
</dbReference>
<dbReference type="EC" id="2.7.1.33" evidence="6 16"/>
<dbReference type="GO" id="GO:0004594">
    <property type="term" value="F:pantothenate kinase activity"/>
    <property type="evidence" value="ECO:0007669"/>
    <property type="project" value="UniProtKB-UniRule"/>
</dbReference>
<feature type="binding site" evidence="16">
    <location>
        <position position="137"/>
    </location>
    <ligand>
        <name>ATP</name>
        <dbReference type="ChEBI" id="CHEBI:30616"/>
    </ligand>
</feature>
<evidence type="ECO:0000256" key="14">
    <source>
        <dbReference type="ARBA" id="ARBA00038036"/>
    </source>
</evidence>
<dbReference type="NCBIfam" id="NF009855">
    <property type="entry name" value="PRK13321.1"/>
    <property type="match status" value="1"/>
</dbReference>
<dbReference type="AlphaFoldDB" id="F3YUE1"/>
<keyword evidence="13 16" id="KW-0173">Coenzyme A biosynthesis</keyword>
<proteinExistence type="inferred from homology"/>
<evidence type="ECO:0000256" key="15">
    <source>
        <dbReference type="ARBA" id="ARBA00040883"/>
    </source>
</evidence>
<dbReference type="GO" id="GO:0005524">
    <property type="term" value="F:ATP binding"/>
    <property type="evidence" value="ECO:0007669"/>
    <property type="project" value="UniProtKB-UniRule"/>
</dbReference>
<comment type="similarity">
    <text evidence="14 16">Belongs to the type III pantothenate kinase family.</text>
</comment>
<keyword evidence="10 16" id="KW-0418">Kinase</keyword>
<dbReference type="UniPathway" id="UPA00241">
    <property type="reaction ID" value="UER00352"/>
</dbReference>
<evidence type="ECO:0000256" key="12">
    <source>
        <dbReference type="ARBA" id="ARBA00022958"/>
    </source>
</evidence>
<gene>
    <name evidence="16" type="primary">coaX</name>
    <name evidence="17" type="ORF">Desaf_0469</name>
</gene>
<feature type="binding site" evidence="16">
    <location>
        <position position="190"/>
    </location>
    <ligand>
        <name>substrate</name>
    </ligand>
</feature>
<accession>F3YUE1</accession>
<sequence>MTRSGLLLLDVGNTTIKLGVLPPQGSMAAYSLPTQHFATSDALGLQVAEICRREGLVPEAVEAWAVSSVVPQLEPTLVAAAERYCRCPVLFAPTDLPLSLNNRYERPQEVGADRLVTAYAATRLYDAPGFIVIDFGTATTFDCVAGKDYLGGLICPGILSSASALSSRTAKLPQATLRVDPTGLHVGRSTSASLNQGLVYGFAAMAEGLVERLKLLLPANSLVVATGGFAGRLAPVCRAFDHVRPDLLLEGLRLAYQDRQAGA</sequence>
<dbReference type="PANTHER" id="PTHR34265">
    <property type="entry name" value="TYPE III PANTOTHENATE KINASE"/>
    <property type="match status" value="1"/>
</dbReference>
<dbReference type="InterPro" id="IPR043129">
    <property type="entry name" value="ATPase_NBD"/>
</dbReference>
<organism evidence="17 18">
    <name type="scientific">Desulfocurvibacter africanus subsp. africanus str. Walvis Bay</name>
    <dbReference type="NCBI Taxonomy" id="690850"/>
    <lineage>
        <taxon>Bacteria</taxon>
        <taxon>Pseudomonadati</taxon>
        <taxon>Thermodesulfobacteriota</taxon>
        <taxon>Desulfovibrionia</taxon>
        <taxon>Desulfovibrionales</taxon>
        <taxon>Desulfovibrionaceae</taxon>
        <taxon>Desulfocurvibacter</taxon>
    </lineage>
</organism>
<dbReference type="CDD" id="cd24015">
    <property type="entry name" value="ASKHA_NBD_PanK-III"/>
    <property type="match status" value="1"/>
</dbReference>
<feature type="active site" description="Proton acceptor" evidence="16">
    <location>
        <position position="113"/>
    </location>
</feature>
<protein>
    <recommendedName>
        <fullName evidence="15 16">Type III pantothenate kinase</fullName>
        <ecNumber evidence="6 16">2.7.1.33</ecNumber>
    </recommendedName>
    <alternativeName>
        <fullName evidence="16">PanK-III</fullName>
    </alternativeName>
    <alternativeName>
        <fullName evidence="16">Pantothenic acid kinase</fullName>
    </alternativeName>
</protein>
<evidence type="ECO:0000256" key="3">
    <source>
        <dbReference type="ARBA" id="ARBA00004496"/>
    </source>
</evidence>
<keyword evidence="7 16" id="KW-0963">Cytoplasm</keyword>
<reference evidence="17 18" key="1">
    <citation type="journal article" date="2011" name="J. Bacteriol.">
        <title>Genome sequence of the mercury-methylating and pleomorphic Desulfovibrio africanus Strain Walvis Bay.</title>
        <authorList>
            <person name="Brown S.D."/>
            <person name="Wall J.D."/>
            <person name="Kucken A.M."/>
            <person name="Gilmour C.C."/>
            <person name="Podar M."/>
            <person name="Brandt C.C."/>
            <person name="Teshima H."/>
            <person name="Detter J.C."/>
            <person name="Han C.S."/>
            <person name="Land M.L."/>
            <person name="Lucas S."/>
            <person name="Han J."/>
            <person name="Pennacchio L."/>
            <person name="Nolan M."/>
            <person name="Pitluck S."/>
            <person name="Woyke T."/>
            <person name="Goodwin L."/>
            <person name="Palumbo A.V."/>
            <person name="Elias D.A."/>
        </authorList>
    </citation>
    <scope>NUCLEOTIDE SEQUENCE [LARGE SCALE GENOMIC DNA]</scope>
    <source>
        <strain evidence="17 18">Walvis Bay</strain>
    </source>
</reference>
<keyword evidence="16" id="KW-0479">Metal-binding</keyword>
<dbReference type="Proteomes" id="UP000007844">
    <property type="component" value="Chromosome"/>
</dbReference>
<dbReference type="GO" id="GO:0005737">
    <property type="term" value="C:cytoplasm"/>
    <property type="evidence" value="ECO:0007669"/>
    <property type="project" value="UniProtKB-SubCell"/>
</dbReference>
<dbReference type="STRING" id="690850.Desaf_0469"/>
<evidence type="ECO:0000313" key="17">
    <source>
        <dbReference type="EMBL" id="EGJ48823.1"/>
    </source>
</evidence>
<evidence type="ECO:0000256" key="5">
    <source>
        <dbReference type="ARBA" id="ARBA00011738"/>
    </source>
</evidence>
<feature type="binding site" evidence="16">
    <location>
        <begin position="111"/>
        <end position="114"/>
    </location>
    <ligand>
        <name>substrate</name>
    </ligand>
</feature>
<dbReference type="Gene3D" id="3.30.420.40">
    <property type="match status" value="2"/>
</dbReference>
<dbReference type="SUPFAM" id="SSF53067">
    <property type="entry name" value="Actin-like ATPase domain"/>
    <property type="match status" value="2"/>
</dbReference>
<dbReference type="EMBL" id="CP003221">
    <property type="protein sequence ID" value="EGJ48823.1"/>
    <property type="molecule type" value="Genomic_DNA"/>
</dbReference>
<dbReference type="Pfam" id="PF03309">
    <property type="entry name" value="Pan_kinase"/>
    <property type="match status" value="1"/>
</dbReference>
<dbReference type="GO" id="GO:0015937">
    <property type="term" value="P:coenzyme A biosynthetic process"/>
    <property type="evidence" value="ECO:0007669"/>
    <property type="project" value="UniProtKB-UniRule"/>
</dbReference>
<comment type="cofactor">
    <cofactor evidence="2">
        <name>K(+)</name>
        <dbReference type="ChEBI" id="CHEBI:29103"/>
    </cofactor>
</comment>
<keyword evidence="11 16" id="KW-0067">ATP-binding</keyword>
<dbReference type="RefSeq" id="WP_014258669.1">
    <property type="nucleotide sequence ID" value="NC_016629.1"/>
</dbReference>
<comment type="subunit">
    <text evidence="5 16">Homodimer.</text>
</comment>
<dbReference type="NCBIfam" id="TIGR00671">
    <property type="entry name" value="baf"/>
    <property type="match status" value="1"/>
</dbReference>
<dbReference type="HAMAP" id="MF_01274">
    <property type="entry name" value="Pantothen_kinase_3"/>
    <property type="match status" value="1"/>
</dbReference>
<comment type="catalytic activity">
    <reaction evidence="1 16">
        <text>(R)-pantothenate + ATP = (R)-4'-phosphopantothenate + ADP + H(+)</text>
        <dbReference type="Rhea" id="RHEA:16373"/>
        <dbReference type="ChEBI" id="CHEBI:10986"/>
        <dbReference type="ChEBI" id="CHEBI:15378"/>
        <dbReference type="ChEBI" id="CHEBI:29032"/>
        <dbReference type="ChEBI" id="CHEBI:30616"/>
        <dbReference type="ChEBI" id="CHEBI:456216"/>
        <dbReference type="EC" id="2.7.1.33"/>
    </reaction>
</comment>